<reference evidence="1 2" key="2">
    <citation type="submission" date="2020-03" db="EMBL/GenBank/DDBJ databases">
        <title>Devosia chinhatensis sp. nov., isolated from a hexachlorocyclohexane (HCH) dump site in India.</title>
        <authorList>
            <person name="Kumar M."/>
            <person name="Lal R."/>
        </authorList>
    </citation>
    <scope>NUCLEOTIDE SEQUENCE [LARGE SCALE GENOMIC DNA]</scope>
    <source>
        <strain evidence="1 2">H239</strain>
    </source>
</reference>
<keyword evidence="2" id="KW-1185">Reference proteome</keyword>
<dbReference type="EMBL" id="JAALFG010000001">
    <property type="protein sequence ID" value="NGP16622.1"/>
    <property type="molecule type" value="Genomic_DNA"/>
</dbReference>
<evidence type="ECO:0000313" key="1">
    <source>
        <dbReference type="EMBL" id="NGP16622.1"/>
    </source>
</evidence>
<evidence type="ECO:0000313" key="2">
    <source>
        <dbReference type="Proteomes" id="UP000474802"/>
    </source>
</evidence>
<dbReference type="Proteomes" id="UP000474802">
    <property type="component" value="Unassembled WGS sequence"/>
</dbReference>
<comment type="caution">
    <text evidence="1">The sequence shown here is derived from an EMBL/GenBank/DDBJ whole genome shotgun (WGS) entry which is preliminary data.</text>
</comment>
<proteinExistence type="predicted"/>
<protein>
    <submittedName>
        <fullName evidence="1">Uncharacterized protein</fullName>
    </submittedName>
</protein>
<dbReference type="RefSeq" id="WP_164532869.1">
    <property type="nucleotide sequence ID" value="NZ_JAALFG010000001.1"/>
</dbReference>
<name>A0A6M1SM53_9HYPH</name>
<organism evidence="1 2">
    <name type="scientific">Devosia aurantiaca</name>
    <dbReference type="NCBI Taxonomy" id="2714858"/>
    <lineage>
        <taxon>Bacteria</taxon>
        <taxon>Pseudomonadati</taxon>
        <taxon>Pseudomonadota</taxon>
        <taxon>Alphaproteobacteria</taxon>
        <taxon>Hyphomicrobiales</taxon>
        <taxon>Devosiaceae</taxon>
        <taxon>Devosia</taxon>
    </lineage>
</organism>
<reference evidence="1 2" key="1">
    <citation type="submission" date="2020-02" db="EMBL/GenBank/DDBJ databases">
        <authorList>
            <person name="Khan S.A."/>
            <person name="Jeon C.O."/>
            <person name="Chun B.H."/>
        </authorList>
    </citation>
    <scope>NUCLEOTIDE SEQUENCE [LARGE SCALE GENOMIC DNA]</scope>
    <source>
        <strain evidence="1 2">H239</strain>
    </source>
</reference>
<sequence>MLMQVPVVDPERKNLIPHFEKKLAYFRRIAPYRREEQADDEGEATCRLMLAELRAPKSNQEDAASDVM</sequence>
<accession>A0A6M1SM53</accession>
<dbReference type="AlphaFoldDB" id="A0A6M1SM53"/>
<gene>
    <name evidence="1" type="ORF">G5575_02005</name>
</gene>